<dbReference type="EMBL" id="KQ235100">
    <property type="protein sequence ID" value="KMZ90961.1"/>
    <property type="molecule type" value="Genomic_DNA"/>
</dbReference>
<dbReference type="GO" id="GO:0005730">
    <property type="term" value="C:nucleolus"/>
    <property type="evidence" value="ECO:0007669"/>
    <property type="project" value="TreeGrafter"/>
</dbReference>
<dbReference type="GO" id="GO:0071051">
    <property type="term" value="P:poly(A)-dependent snoRNA 3'-end processing"/>
    <property type="evidence" value="ECO:0007669"/>
    <property type="project" value="TreeGrafter"/>
</dbReference>
<keyword evidence="1" id="KW-0540">Nuclease</keyword>
<reference evidence="1 2" key="1">
    <citation type="submission" date="2011-08" db="EMBL/GenBank/DDBJ databases">
        <title>The Genome Sequence of Plasmodium vivax Mauritania I.</title>
        <authorList>
            <consortium name="The Broad Institute Genome Sequencing Platform"/>
            <consortium name="The Broad Institute Genome Sequencing Center for Infectious Disease"/>
            <person name="Neafsey D."/>
            <person name="Carlton J."/>
            <person name="Barnwell J."/>
            <person name="Collins W."/>
            <person name="Escalante A."/>
            <person name="Mullikin J."/>
            <person name="Saul A."/>
            <person name="Guigo R."/>
            <person name="Camara F."/>
            <person name="Young S.K."/>
            <person name="Zeng Q."/>
            <person name="Gargeya S."/>
            <person name="Fitzgerald M."/>
            <person name="Haas B."/>
            <person name="Abouelleil A."/>
            <person name="Alvarado L."/>
            <person name="Arachchi H.M."/>
            <person name="Berlin A."/>
            <person name="Brown A."/>
            <person name="Chapman S.B."/>
            <person name="Chen Z."/>
            <person name="Dunbar C."/>
            <person name="Freedman E."/>
            <person name="Gearin G."/>
            <person name="Gellesch M."/>
            <person name="Goldberg J."/>
            <person name="Griggs A."/>
            <person name="Gujja S."/>
            <person name="Heiman D."/>
            <person name="Howarth C."/>
            <person name="Larson L."/>
            <person name="Lui A."/>
            <person name="MacDonald P.J.P."/>
            <person name="Montmayeur A."/>
            <person name="Murphy C."/>
            <person name="Neiman D."/>
            <person name="Pearson M."/>
            <person name="Priest M."/>
            <person name="Roberts A."/>
            <person name="Saif S."/>
            <person name="Shea T."/>
            <person name="Shenoy N."/>
            <person name="Sisk P."/>
            <person name="Stolte C."/>
            <person name="Sykes S."/>
            <person name="Wortman J."/>
            <person name="Nusbaum C."/>
            <person name="Birren B."/>
        </authorList>
    </citation>
    <scope>NUCLEOTIDE SEQUENCE [LARGE SCALE GENOMIC DNA]</scope>
    <source>
        <strain evidence="1 2">Mauritania I</strain>
    </source>
</reference>
<dbReference type="InterPro" id="IPR027408">
    <property type="entry name" value="PNPase/RNase_PH_dom_sf"/>
</dbReference>
<dbReference type="InterPro" id="IPR036345">
    <property type="entry name" value="ExoRNase_PH_dom2_sf"/>
</dbReference>
<dbReference type="Proteomes" id="UP000053776">
    <property type="component" value="Unassembled WGS sequence"/>
</dbReference>
<keyword evidence="1" id="KW-0378">Hydrolase</keyword>
<dbReference type="Gene3D" id="3.30.230.70">
    <property type="entry name" value="GHMP Kinase, N-terminal domain"/>
    <property type="match status" value="2"/>
</dbReference>
<name>A0A0J9T7K7_PLAVI</name>
<proteinExistence type="predicted"/>
<dbReference type="SUPFAM" id="SSF54211">
    <property type="entry name" value="Ribosomal protein S5 domain 2-like"/>
    <property type="match status" value="1"/>
</dbReference>
<dbReference type="GO" id="GO:0016075">
    <property type="term" value="P:rRNA catabolic process"/>
    <property type="evidence" value="ECO:0007669"/>
    <property type="project" value="TreeGrafter"/>
</dbReference>
<gene>
    <name evidence="1" type="ORF">PVMG_04150</name>
</gene>
<protein>
    <submittedName>
        <fullName evidence="1">Exosome complex exonuclease rrp41</fullName>
    </submittedName>
</protein>
<dbReference type="PANTHER" id="PTHR11953">
    <property type="entry name" value="EXOSOME COMPLEX COMPONENT"/>
    <property type="match status" value="1"/>
</dbReference>
<dbReference type="InterPro" id="IPR050080">
    <property type="entry name" value="RNase_PH"/>
</dbReference>
<dbReference type="OrthoDB" id="27298at2759"/>
<accession>A0A0J9T7K7</accession>
<dbReference type="GO" id="GO:0004527">
    <property type="term" value="F:exonuclease activity"/>
    <property type="evidence" value="ECO:0007669"/>
    <property type="project" value="UniProtKB-KW"/>
</dbReference>
<sequence>MPLVEYVNEEGYRLDGRKEDECRLIKINVGNENIFTDADGFAFYEIGNTKLLSYIQGPTELKKSEEKCSIKCEVFLSPFNRDGGVKHAAINTCILALIDAGIAIKYFISACSVLFLQNRILVDGNQLEINSGAPELTMVIELNTHKIVLLEFDAEVPIDIFEAMVRTCMDCCINLGNVMKLTVKENAIKLLCLNNMLNA</sequence>
<dbReference type="GO" id="GO:0003723">
    <property type="term" value="F:RNA binding"/>
    <property type="evidence" value="ECO:0007669"/>
    <property type="project" value="TreeGrafter"/>
</dbReference>
<dbReference type="GO" id="GO:0071028">
    <property type="term" value="P:nuclear mRNA surveillance"/>
    <property type="evidence" value="ECO:0007669"/>
    <property type="project" value="TreeGrafter"/>
</dbReference>
<evidence type="ECO:0000313" key="2">
    <source>
        <dbReference type="Proteomes" id="UP000053776"/>
    </source>
</evidence>
<dbReference type="PANTHER" id="PTHR11953:SF0">
    <property type="entry name" value="EXOSOME COMPLEX COMPONENT RRP41"/>
    <property type="match status" value="1"/>
</dbReference>
<dbReference type="GO" id="GO:0000176">
    <property type="term" value="C:nuclear exosome (RNase complex)"/>
    <property type="evidence" value="ECO:0007669"/>
    <property type="project" value="TreeGrafter"/>
</dbReference>
<dbReference type="AlphaFoldDB" id="A0A0J9T7K7"/>
<evidence type="ECO:0000313" key="1">
    <source>
        <dbReference type="EMBL" id="KMZ90961.1"/>
    </source>
</evidence>
<dbReference type="InterPro" id="IPR020568">
    <property type="entry name" value="Ribosomal_Su5_D2-typ_SF"/>
</dbReference>
<dbReference type="SUPFAM" id="SSF55666">
    <property type="entry name" value="Ribonuclease PH domain 2-like"/>
    <property type="match status" value="1"/>
</dbReference>
<organism evidence="1 2">
    <name type="scientific">Plasmodium vivax Mauritania I</name>
    <dbReference type="NCBI Taxonomy" id="1035515"/>
    <lineage>
        <taxon>Eukaryota</taxon>
        <taxon>Sar</taxon>
        <taxon>Alveolata</taxon>
        <taxon>Apicomplexa</taxon>
        <taxon>Aconoidasida</taxon>
        <taxon>Haemosporida</taxon>
        <taxon>Plasmodiidae</taxon>
        <taxon>Plasmodium</taxon>
        <taxon>Plasmodium (Plasmodium)</taxon>
    </lineage>
</organism>
<dbReference type="GO" id="GO:0034475">
    <property type="term" value="P:U4 snRNA 3'-end processing"/>
    <property type="evidence" value="ECO:0007669"/>
    <property type="project" value="TreeGrafter"/>
</dbReference>
<dbReference type="GO" id="GO:0000177">
    <property type="term" value="C:cytoplasmic exosome (RNase complex)"/>
    <property type="evidence" value="ECO:0007669"/>
    <property type="project" value="TreeGrafter"/>
</dbReference>
<keyword evidence="1" id="KW-0269">Exonuclease</keyword>